<protein>
    <submittedName>
        <fullName evidence="1">Uncharacterized protein</fullName>
    </submittedName>
</protein>
<accession>A0ACC2NHV8</accession>
<keyword evidence="2" id="KW-1185">Reference proteome</keyword>
<reference evidence="1" key="1">
    <citation type="submission" date="2023-04" db="EMBL/GenBank/DDBJ databases">
        <title>A chromosome-level genome assembly of the parasitoid wasp Eretmocerus hayati.</title>
        <authorList>
            <person name="Zhong Y."/>
            <person name="Liu S."/>
            <person name="Liu Y."/>
        </authorList>
    </citation>
    <scope>NUCLEOTIDE SEQUENCE</scope>
    <source>
        <strain evidence="1">ZJU_SS_LIU_2023</strain>
    </source>
</reference>
<sequence length="603" mass="69148">MHTVTTKYHKPKAKHKSLKDRERLKILVEKRKNKSNEQVEPESLNQREMYKLLHREIKKDTNEFFIIHSTCLVELVQNMYCSECLESSVSMRVSERKGLSVKFTLYCSSCRIVDKEIFSSPRLSGTDLSKRAQGFVVNKLVVEATNSIGSGFAALQKFCSHVYINPISKTTYHKYLANMNVEAMELQKKVLSDASQAITHYYSQKNSQLQKRNQIMIIDVPVRYDGTWLTRGHSSLIGVGIAIEMETGLVIDFEVLSKYCQMCTTTAAELDSSSPDFNLWHENHIASGECNINYKGSPGGMEAEAAVIIWSRSEEQHGLRYTKMNSDGDTKTQTKLNEIQPYGPLVYIEKEECINHVHKRMGKGLRDLATKEKLGGKKAGALTVKKIDMLQKYYGKAIRNNLPDVPAMKRAILATLDHCSSTDAKHNHKLCPDGPDSWCFFKKALALKQKPKSHQRMAVKLRKDVVRKMKPLYTRLSDDELLQRCTMGETQNANESLHAQIWRRCPKEVFVSKRRVHMAVVNAVLENNYGIMQSLEIRNSIRGEEIPDVAMKVSHQRETERSKRKEYQDDYRHSKRARKCAQKYDGLRGRNRESSEEYCSGKF</sequence>
<gene>
    <name evidence="1" type="ORF">QAD02_002022</name>
</gene>
<evidence type="ECO:0000313" key="2">
    <source>
        <dbReference type="Proteomes" id="UP001239111"/>
    </source>
</evidence>
<dbReference type="EMBL" id="CM056743">
    <property type="protein sequence ID" value="KAJ8670763.1"/>
    <property type="molecule type" value="Genomic_DNA"/>
</dbReference>
<evidence type="ECO:0000313" key="1">
    <source>
        <dbReference type="EMBL" id="KAJ8670763.1"/>
    </source>
</evidence>
<proteinExistence type="predicted"/>
<organism evidence="1 2">
    <name type="scientific">Eretmocerus hayati</name>
    <dbReference type="NCBI Taxonomy" id="131215"/>
    <lineage>
        <taxon>Eukaryota</taxon>
        <taxon>Metazoa</taxon>
        <taxon>Ecdysozoa</taxon>
        <taxon>Arthropoda</taxon>
        <taxon>Hexapoda</taxon>
        <taxon>Insecta</taxon>
        <taxon>Pterygota</taxon>
        <taxon>Neoptera</taxon>
        <taxon>Endopterygota</taxon>
        <taxon>Hymenoptera</taxon>
        <taxon>Apocrita</taxon>
        <taxon>Proctotrupomorpha</taxon>
        <taxon>Chalcidoidea</taxon>
        <taxon>Aphelinidae</taxon>
        <taxon>Aphelininae</taxon>
        <taxon>Eretmocerus</taxon>
    </lineage>
</organism>
<dbReference type="Proteomes" id="UP001239111">
    <property type="component" value="Chromosome 3"/>
</dbReference>
<comment type="caution">
    <text evidence="1">The sequence shown here is derived from an EMBL/GenBank/DDBJ whole genome shotgun (WGS) entry which is preliminary data.</text>
</comment>
<name>A0ACC2NHV8_9HYME</name>